<accession>A0ABV4CRE1</accession>
<evidence type="ECO:0000259" key="2">
    <source>
        <dbReference type="Pfam" id="PF07811"/>
    </source>
</evidence>
<dbReference type="EMBL" id="JBGEHV010000064">
    <property type="protein sequence ID" value="MEY8042747.1"/>
    <property type="molecule type" value="Genomic_DNA"/>
</dbReference>
<evidence type="ECO:0000313" key="3">
    <source>
        <dbReference type="EMBL" id="MEY8042747.1"/>
    </source>
</evidence>
<keyword evidence="1" id="KW-0472">Membrane</keyword>
<keyword evidence="4" id="KW-1185">Reference proteome</keyword>
<organism evidence="3 4">
    <name type="scientific">Saccharopolyspora cebuensis</name>
    <dbReference type="NCBI Taxonomy" id="418759"/>
    <lineage>
        <taxon>Bacteria</taxon>
        <taxon>Bacillati</taxon>
        <taxon>Actinomycetota</taxon>
        <taxon>Actinomycetes</taxon>
        <taxon>Pseudonocardiales</taxon>
        <taxon>Pseudonocardiaceae</taxon>
        <taxon>Saccharopolyspora</taxon>
    </lineage>
</organism>
<dbReference type="RefSeq" id="WP_369775535.1">
    <property type="nucleotide sequence ID" value="NZ_JBGEHV010000064.1"/>
</dbReference>
<proteinExistence type="predicted"/>
<keyword evidence="1" id="KW-1133">Transmembrane helix</keyword>
<dbReference type="Pfam" id="PF07811">
    <property type="entry name" value="TadE"/>
    <property type="match status" value="1"/>
</dbReference>
<feature type="transmembrane region" description="Helical" evidence="1">
    <location>
        <begin position="15"/>
        <end position="36"/>
    </location>
</feature>
<gene>
    <name evidence="3" type="ORF">AB8O55_25355</name>
</gene>
<evidence type="ECO:0000256" key="1">
    <source>
        <dbReference type="SAM" id="Phobius"/>
    </source>
</evidence>
<dbReference type="Proteomes" id="UP001564626">
    <property type="component" value="Unassembled WGS sequence"/>
</dbReference>
<name>A0ABV4CRE1_9PSEU</name>
<keyword evidence="1" id="KW-0812">Transmembrane</keyword>
<feature type="domain" description="TadE-like" evidence="2">
    <location>
        <begin position="9"/>
        <end position="51"/>
    </location>
</feature>
<sequence length="142" mass="14193">MTRGEADEGSASVELAVLTPVVLAVLALMVAAGRIVTAHAALDTATAAAARVTSLARTAPAAHTTASTVTTQTLHDQGLHCQHTQLAVDTGGLTTPVGQAGTVSVDLTCTVALADLALPGMPGTVDLHSAFASPVDPYRGRS</sequence>
<dbReference type="InterPro" id="IPR012495">
    <property type="entry name" value="TadE-like_dom"/>
</dbReference>
<evidence type="ECO:0000313" key="4">
    <source>
        <dbReference type="Proteomes" id="UP001564626"/>
    </source>
</evidence>
<protein>
    <submittedName>
        <fullName evidence="3">TadE/TadG family type IV pilus assembly protein</fullName>
    </submittedName>
</protein>
<reference evidence="3 4" key="1">
    <citation type="submission" date="2024-08" db="EMBL/GenBank/DDBJ databases">
        <title>Genome mining of Saccharopolyspora cebuensis PGLac3 from Nigerian medicinal plant.</title>
        <authorList>
            <person name="Ezeobiora C.E."/>
            <person name="Igbokwe N.H."/>
            <person name="Amin D.H."/>
            <person name="Mendie U.E."/>
        </authorList>
    </citation>
    <scope>NUCLEOTIDE SEQUENCE [LARGE SCALE GENOMIC DNA]</scope>
    <source>
        <strain evidence="3 4">PGLac3</strain>
    </source>
</reference>
<comment type="caution">
    <text evidence="3">The sequence shown here is derived from an EMBL/GenBank/DDBJ whole genome shotgun (WGS) entry which is preliminary data.</text>
</comment>